<dbReference type="PRINTS" id="PR00411">
    <property type="entry name" value="PNDRDTASEI"/>
</dbReference>
<evidence type="ECO:0000256" key="6">
    <source>
        <dbReference type="ARBA" id="ARBA00023284"/>
    </source>
</evidence>
<dbReference type="PANTHER" id="PTHR43429">
    <property type="entry name" value="PYRIDINE NUCLEOTIDE-DISULFIDE OXIDOREDUCTASE DOMAIN-CONTAINING"/>
    <property type="match status" value="1"/>
</dbReference>
<keyword evidence="4" id="KW-0274">FAD</keyword>
<dbReference type="InterPro" id="IPR016156">
    <property type="entry name" value="FAD/NAD-linked_Rdtase_dimer_sf"/>
</dbReference>
<dbReference type="InterPro" id="IPR036873">
    <property type="entry name" value="Rhodanese-like_dom_sf"/>
</dbReference>
<dbReference type="InterPro" id="IPR001763">
    <property type="entry name" value="Rhodanese-like_dom"/>
</dbReference>
<keyword evidence="6" id="KW-0676">Redox-active center</keyword>
<dbReference type="AlphaFoldDB" id="A0A5J6Z7Z9"/>
<evidence type="ECO:0000313" key="8">
    <source>
        <dbReference type="EMBL" id="QFQ03044.1"/>
    </source>
</evidence>
<dbReference type="PRINTS" id="PR00368">
    <property type="entry name" value="FADPNR"/>
</dbReference>
<dbReference type="SUPFAM" id="SSF51905">
    <property type="entry name" value="FAD/NAD(P)-binding domain"/>
    <property type="match status" value="1"/>
</dbReference>
<evidence type="ECO:0000256" key="1">
    <source>
        <dbReference type="ARBA" id="ARBA00001974"/>
    </source>
</evidence>
<sequence length="559" mass="59915">MSSSTTSPTPRRRVVIVGGVAGGMSTATRLRRRDEHVEIVVLEKSGHVSFANCGLPYYIGGVIENRSELLLQTPEALWGRFRIDVRIHTQAMSIDAQAREVSIHNLRTGEEDSIAYDELVLSPGASPLIPPIPGIERAFPLRTIEDTDAMRAAVESAQDGDHAVVIGGGFIGVEMAENLMHAGLKVTLVERNPHIMGILDQEMAVQVQQRLVDNGVELRTRAEVVEITEDSVVLKSGQKLPATLVVAALGVKPETDLLEGSGIALAENGAILVDERLRTNVEHIFALGDAATTRDAIDGSDAVVPLAQTANRHGRLLADILMGDDVSTRPVNATSILGIFGLQVATTGWNERKLREAGQKPRVIMTHPVNHAGYYPGAAGMTMKLLVDPETDAILGAQVIGEAGADKRIDVIATAMQSGVTASGLMDLELAYAPQFGSAKDPVNILGYIADNLRTGRARHITWNELDERIAAGNATVIDVRTAAEYAAGNIPGAINLPLDEVRERAEEIPDGELIIHCQVGLRGHVAERLFAELGHADVLNLTGGYRTWKDAHSVEGDS</sequence>
<reference evidence="9" key="1">
    <citation type="submission" date="2019-10" db="EMBL/GenBank/DDBJ databases">
        <title>Complete genome sequence of Corynebacterium urogenitalis DSM 108747, isolated from the genital tract of a cow.</title>
        <authorList>
            <person name="Ruckert C."/>
            <person name="Ballas P."/>
            <person name="Wagener K."/>
            <person name="Drillich M."/>
            <person name="Kaempfer P."/>
            <person name="Busse H.-J."/>
            <person name="Ehling-Schulz M."/>
        </authorList>
    </citation>
    <scope>NUCLEOTIDE SEQUENCE [LARGE SCALE GENOMIC DNA]</scope>
    <source>
        <strain evidence="9">LMM 1652</strain>
    </source>
</reference>
<evidence type="ECO:0000256" key="5">
    <source>
        <dbReference type="ARBA" id="ARBA00023002"/>
    </source>
</evidence>
<dbReference type="PROSITE" id="PS50206">
    <property type="entry name" value="RHODANESE_3"/>
    <property type="match status" value="1"/>
</dbReference>
<dbReference type="Gene3D" id="3.40.250.10">
    <property type="entry name" value="Rhodanese-like domain"/>
    <property type="match status" value="1"/>
</dbReference>
<dbReference type="Gene3D" id="3.50.50.60">
    <property type="entry name" value="FAD/NAD(P)-binding domain"/>
    <property type="match status" value="2"/>
</dbReference>
<feature type="domain" description="Rhodanese" evidence="7">
    <location>
        <begin position="471"/>
        <end position="558"/>
    </location>
</feature>
<dbReference type="InterPro" id="IPR023753">
    <property type="entry name" value="FAD/NAD-binding_dom"/>
</dbReference>
<dbReference type="RefSeq" id="WP_151903334.1">
    <property type="nucleotide sequence ID" value="NZ_CP045032.1"/>
</dbReference>
<dbReference type="InterPro" id="IPR004099">
    <property type="entry name" value="Pyr_nucl-diS_OxRdtase_dimer"/>
</dbReference>
<dbReference type="EC" id="1.8.1.14" evidence="8"/>
<dbReference type="Proteomes" id="UP000326711">
    <property type="component" value="Chromosome"/>
</dbReference>
<dbReference type="Pfam" id="PF07992">
    <property type="entry name" value="Pyr_redox_2"/>
    <property type="match status" value="1"/>
</dbReference>
<protein>
    <submittedName>
        <fullName evidence="8">Coenzyme A disulfide reductase</fullName>
        <ecNumber evidence="8">1.8.1.14</ecNumber>
    </submittedName>
</protein>
<dbReference type="OrthoDB" id="9802028at2"/>
<proteinExistence type="inferred from homology"/>
<comment type="similarity">
    <text evidence="2">Belongs to the class-III pyridine nucleotide-disulfide oxidoreductase family.</text>
</comment>
<dbReference type="SMART" id="SM00450">
    <property type="entry name" value="RHOD"/>
    <property type="match status" value="1"/>
</dbReference>
<dbReference type="SUPFAM" id="SSF55424">
    <property type="entry name" value="FAD/NAD-linked reductases, dimerisation (C-terminal) domain"/>
    <property type="match status" value="1"/>
</dbReference>
<keyword evidence="9" id="KW-1185">Reference proteome</keyword>
<dbReference type="Pfam" id="PF00581">
    <property type="entry name" value="Rhodanese"/>
    <property type="match status" value="1"/>
</dbReference>
<accession>A0A5J6Z7Z9</accession>
<dbReference type="SUPFAM" id="SSF52821">
    <property type="entry name" value="Rhodanese/Cell cycle control phosphatase"/>
    <property type="match status" value="1"/>
</dbReference>
<name>A0A5J6Z7Z9_9CORY</name>
<dbReference type="InterPro" id="IPR050260">
    <property type="entry name" value="FAD-bd_OxRdtase"/>
</dbReference>
<gene>
    <name evidence="8" type="primary">cdr</name>
    <name evidence="8" type="ORF">CUROG_08480</name>
</gene>
<keyword evidence="3" id="KW-0285">Flavoprotein</keyword>
<evidence type="ECO:0000256" key="3">
    <source>
        <dbReference type="ARBA" id="ARBA00022630"/>
    </source>
</evidence>
<dbReference type="GO" id="GO:0050451">
    <property type="term" value="F:CoA-disulfide reductase (NADPH) activity"/>
    <property type="evidence" value="ECO:0007669"/>
    <property type="project" value="UniProtKB-EC"/>
</dbReference>
<dbReference type="InterPro" id="IPR036188">
    <property type="entry name" value="FAD/NAD-bd_sf"/>
</dbReference>
<dbReference type="EMBL" id="CP045032">
    <property type="protein sequence ID" value="QFQ03044.1"/>
    <property type="molecule type" value="Genomic_DNA"/>
</dbReference>
<evidence type="ECO:0000313" key="9">
    <source>
        <dbReference type="Proteomes" id="UP000326711"/>
    </source>
</evidence>
<dbReference type="Pfam" id="PF02852">
    <property type="entry name" value="Pyr_redox_dim"/>
    <property type="match status" value="1"/>
</dbReference>
<evidence type="ECO:0000259" key="7">
    <source>
        <dbReference type="PROSITE" id="PS50206"/>
    </source>
</evidence>
<organism evidence="8 9">
    <name type="scientific">Corynebacterium urogenitale</name>
    <dbReference type="NCBI Taxonomy" id="2487892"/>
    <lineage>
        <taxon>Bacteria</taxon>
        <taxon>Bacillati</taxon>
        <taxon>Actinomycetota</taxon>
        <taxon>Actinomycetes</taxon>
        <taxon>Mycobacteriales</taxon>
        <taxon>Corynebacteriaceae</taxon>
        <taxon>Corynebacterium</taxon>
    </lineage>
</organism>
<comment type="cofactor">
    <cofactor evidence="1">
        <name>FAD</name>
        <dbReference type="ChEBI" id="CHEBI:57692"/>
    </cofactor>
</comment>
<evidence type="ECO:0000256" key="4">
    <source>
        <dbReference type="ARBA" id="ARBA00022827"/>
    </source>
</evidence>
<evidence type="ECO:0000256" key="2">
    <source>
        <dbReference type="ARBA" id="ARBA00009130"/>
    </source>
</evidence>
<keyword evidence="5 8" id="KW-0560">Oxidoreductase</keyword>
<dbReference type="PANTHER" id="PTHR43429:SF1">
    <property type="entry name" value="NAD(P)H SULFUR OXIDOREDUCTASE (COA-DEPENDENT)"/>
    <property type="match status" value="1"/>
</dbReference>
<dbReference type="KEGG" id="cuo:CUROG_08480"/>